<reference evidence="3 4" key="1">
    <citation type="submission" date="2019-03" db="EMBL/GenBank/DDBJ databases">
        <title>Metabolic potential of uncultured bacteria and archaea associated with petroleum seepage in deep-sea sediments.</title>
        <authorList>
            <person name="Dong X."/>
            <person name="Hubert C."/>
        </authorList>
    </citation>
    <scope>NUCLEOTIDE SEQUENCE [LARGE SCALE GENOMIC DNA]</scope>
    <source>
        <strain evidence="3">E44_bin18</strain>
    </source>
</reference>
<dbReference type="InterPro" id="IPR011519">
    <property type="entry name" value="UnbV_ASPIC"/>
</dbReference>
<dbReference type="EMBL" id="SOJN01000080">
    <property type="protein sequence ID" value="TET45515.1"/>
    <property type="molecule type" value="Genomic_DNA"/>
</dbReference>
<comment type="caution">
    <text evidence="3">The sequence shown here is derived from an EMBL/GenBank/DDBJ whole genome shotgun (WGS) entry which is preliminary data.</text>
</comment>
<evidence type="ECO:0000256" key="1">
    <source>
        <dbReference type="ARBA" id="ARBA00022729"/>
    </source>
</evidence>
<organism evidence="3 4">
    <name type="scientific">candidate division TA06 bacterium</name>
    <dbReference type="NCBI Taxonomy" id="2250710"/>
    <lineage>
        <taxon>Bacteria</taxon>
        <taxon>Bacteria division TA06</taxon>
    </lineage>
</organism>
<dbReference type="InterPro" id="IPR028994">
    <property type="entry name" value="Integrin_alpha_N"/>
</dbReference>
<dbReference type="SUPFAM" id="SSF69318">
    <property type="entry name" value="Integrin alpha N-terminal domain"/>
    <property type="match status" value="2"/>
</dbReference>
<dbReference type="InterPro" id="IPR013517">
    <property type="entry name" value="FG-GAP"/>
</dbReference>
<evidence type="ECO:0000313" key="4">
    <source>
        <dbReference type="Proteomes" id="UP000315525"/>
    </source>
</evidence>
<name>A0A523USR1_UNCT6</name>
<sequence length="562" mass="60421">MIHGRVNSTIVAVLLGLVTPSFAGFTGFDQFGSGVSSGAAWGDYDADGDLDLAISNLNEQNRLYRNDGAEVFLGLNAAGKGFGGLAWGDFDNDGDLDVAASQNERRTILFRNDGGDIFAEVDTFGEAFRTLSLAWGDYDNDGDLDLALGNGGPNILVENLGDGTFAELSNFSGWGTYSVAWADYDDDGDLDLAVANGNSQPSKLFKNDGSGNFIELDRFGSGNSRGLAWGDYDNDGDLDLAVINYGEQNRLYRNVGGDIFTELLRFGTGVGFDLAWGDYDNDGDLDLAVSSLTSGNKIYVNHGTDFIPPGVIPVGGDAETYALAWGDYDNDGDLDLAVANRGQNKLCRNDEDDGDYIKVRLEGLGPPGYSNKDGIGAKVKIYDAGTTNLRGFREVSAGSGYCSMNSLEAEFGVPAGDTFDVEVTWPVSGGVCLVEDVIPPAVLNVREDCAVTGIDESMEGHESARLVLRLKQNQPNPFRSVTIIPCEIKRCPSTAVGSMSLDVYSITGRHVANLLRSKCQVGVYETHWDGTDRAGNKLPSGVYFCVLRIGELQERRRLELIR</sequence>
<proteinExistence type="predicted"/>
<evidence type="ECO:0000313" key="3">
    <source>
        <dbReference type="EMBL" id="TET45515.1"/>
    </source>
</evidence>
<dbReference type="Proteomes" id="UP000315525">
    <property type="component" value="Unassembled WGS sequence"/>
</dbReference>
<evidence type="ECO:0000259" key="2">
    <source>
        <dbReference type="Pfam" id="PF07593"/>
    </source>
</evidence>
<dbReference type="Gene3D" id="2.60.40.4070">
    <property type="match status" value="1"/>
</dbReference>
<accession>A0A523USR1</accession>
<feature type="domain" description="ASPIC/UnbV" evidence="2">
    <location>
        <begin position="374"/>
        <end position="437"/>
    </location>
</feature>
<dbReference type="Pfam" id="PF13517">
    <property type="entry name" value="FG-GAP_3"/>
    <property type="match status" value="3"/>
</dbReference>
<dbReference type="Gene3D" id="2.130.10.130">
    <property type="entry name" value="Integrin alpha, N-terminal"/>
    <property type="match status" value="1"/>
</dbReference>
<dbReference type="PANTHER" id="PTHR46580">
    <property type="entry name" value="SENSOR KINASE-RELATED"/>
    <property type="match status" value="1"/>
</dbReference>
<keyword evidence="1" id="KW-0732">Signal</keyword>
<protein>
    <submittedName>
        <fullName evidence="3">CRTAC1 family protein</fullName>
    </submittedName>
</protein>
<dbReference type="AlphaFoldDB" id="A0A523USR1"/>
<gene>
    <name evidence="3" type="ORF">E3J62_07080</name>
</gene>
<dbReference type="Pfam" id="PF07593">
    <property type="entry name" value="UnbV_ASPIC"/>
    <property type="match status" value="1"/>
</dbReference>